<dbReference type="GO" id="GO:0003723">
    <property type="term" value="F:RNA binding"/>
    <property type="evidence" value="ECO:0007669"/>
    <property type="project" value="UniProtKB-UniRule"/>
</dbReference>
<protein>
    <recommendedName>
        <fullName evidence="2">RRM domain-containing protein</fullName>
    </recommendedName>
</protein>
<dbReference type="InterPro" id="IPR000504">
    <property type="entry name" value="RRM_dom"/>
</dbReference>
<dbReference type="InterPro" id="IPR052895">
    <property type="entry name" value="HetReg/Transcr_Mod"/>
</dbReference>
<dbReference type="GO" id="GO:0005654">
    <property type="term" value="C:nucleoplasm"/>
    <property type="evidence" value="ECO:0000318"/>
    <property type="project" value="GO_Central"/>
</dbReference>
<evidence type="ECO:0000256" key="1">
    <source>
        <dbReference type="PROSITE-ProRule" id="PRU00176"/>
    </source>
</evidence>
<dbReference type="VEuPathDB" id="FungiDB:JI435_020810"/>
<dbReference type="Proteomes" id="UP000001055">
    <property type="component" value="Unassembled WGS sequence"/>
</dbReference>
<dbReference type="InterPro" id="IPR012677">
    <property type="entry name" value="Nucleotide-bd_a/b_plait_sf"/>
</dbReference>
<evidence type="ECO:0000259" key="2">
    <source>
        <dbReference type="PROSITE" id="PS50102"/>
    </source>
</evidence>
<evidence type="ECO:0000313" key="3">
    <source>
        <dbReference type="EMBL" id="EAT90293.2"/>
    </source>
</evidence>
<dbReference type="InParanoid" id="Q0V1N3"/>
<dbReference type="InterPro" id="IPR035979">
    <property type="entry name" value="RBD_domain_sf"/>
</dbReference>
<organism evidence="3 4">
    <name type="scientific">Phaeosphaeria nodorum (strain SN15 / ATCC MYA-4574 / FGSC 10173)</name>
    <name type="common">Glume blotch fungus</name>
    <name type="synonym">Parastagonospora nodorum</name>
    <dbReference type="NCBI Taxonomy" id="321614"/>
    <lineage>
        <taxon>Eukaryota</taxon>
        <taxon>Fungi</taxon>
        <taxon>Dikarya</taxon>
        <taxon>Ascomycota</taxon>
        <taxon>Pezizomycotina</taxon>
        <taxon>Dothideomycetes</taxon>
        <taxon>Pleosporomycetidae</taxon>
        <taxon>Pleosporales</taxon>
        <taxon>Pleosporineae</taxon>
        <taxon>Phaeosphaeriaceae</taxon>
        <taxon>Parastagonospora</taxon>
    </lineage>
</organism>
<feature type="domain" description="RRM" evidence="2">
    <location>
        <begin position="404"/>
        <end position="472"/>
    </location>
</feature>
<dbReference type="PANTHER" id="PTHR24148">
    <property type="entry name" value="ANKYRIN REPEAT DOMAIN-CONTAINING PROTEIN 39 HOMOLOG-RELATED"/>
    <property type="match status" value="1"/>
</dbReference>
<dbReference type="SMART" id="SM00360">
    <property type="entry name" value="RRM"/>
    <property type="match status" value="1"/>
</dbReference>
<dbReference type="eggNOG" id="KOG0118">
    <property type="taxonomic scope" value="Eukaryota"/>
</dbReference>
<sequence length="499" mass="57807">MSTEQLPPERGFIELDQQNNQEAQWHPKAFANPGDDKKLIRLLKVVPLQSTNDFEVIKCYYMDPRPFATGWFWNRTTKYTALSYRWGPATSPKDVAWIEVNGENVCVRRNLWDFLDAMRKIKFQGPFWIDALCINQSNIEEKERQLRLMPTIYQKADTVIVWLGIPGDILLRDTKRIHDHCTRKAHVHDKLVLNNMIPALNFMVENEYWTRLWIVQEIFLAKKILVCAGQYYWNSSSLQRLQREFRPGNGYHTTDWTNWNNILRAKQDWKNKKLELHEALHRWSHQECRDTHDRVYGLLGLVHEPKVNIDLDISTLGLFEKVINSDKSKIFARGYEYAEEVTTKHFSRPFGYTITKPGAFEITTSWISVTSAMVGEATLQTAGRGREDGAIRAALHREMDHPRLEIVVEALTRNVKEEHIREIFGKYGVIKDLRMPMNPVFNVNRGTAYIMYEEIEDAERAIAKMHDAQLDGLDCSAATTVLGHTAACEEGTPAEGEVQ</sequence>
<dbReference type="KEGG" id="pno:SNOG_02081"/>
<dbReference type="EMBL" id="CH445327">
    <property type="protein sequence ID" value="EAT90293.2"/>
    <property type="molecule type" value="Genomic_DNA"/>
</dbReference>
<dbReference type="STRING" id="321614.Q0V1N3"/>
<name>Q0V1N3_PHANO</name>
<dbReference type="PROSITE" id="PS50102">
    <property type="entry name" value="RRM"/>
    <property type="match status" value="1"/>
</dbReference>
<dbReference type="Pfam" id="PF06985">
    <property type="entry name" value="HET"/>
    <property type="match status" value="1"/>
</dbReference>
<evidence type="ECO:0000313" key="4">
    <source>
        <dbReference type="Proteomes" id="UP000001055"/>
    </source>
</evidence>
<keyword evidence="1" id="KW-0694">RNA-binding</keyword>
<dbReference type="RefSeq" id="XP_001792698.1">
    <property type="nucleotide sequence ID" value="XM_001792646.1"/>
</dbReference>
<proteinExistence type="predicted"/>
<dbReference type="Pfam" id="PF00076">
    <property type="entry name" value="RRM_1"/>
    <property type="match status" value="1"/>
</dbReference>
<dbReference type="VEuPathDB" id="FungiDB:JI435_301390"/>
<accession>Q0V1N3</accession>
<dbReference type="Gene3D" id="3.30.70.330">
    <property type="match status" value="1"/>
</dbReference>
<dbReference type="AlphaFoldDB" id="Q0V1N3"/>
<dbReference type="GO" id="GO:0000398">
    <property type="term" value="P:mRNA splicing, via spliceosome"/>
    <property type="evidence" value="ECO:0000318"/>
    <property type="project" value="GO_Central"/>
</dbReference>
<dbReference type="SUPFAM" id="SSF54928">
    <property type="entry name" value="RNA-binding domain, RBD"/>
    <property type="match status" value="1"/>
</dbReference>
<dbReference type="HOGENOM" id="CLU_546417_0_0_1"/>
<dbReference type="PANTHER" id="PTHR24148:SF73">
    <property type="entry name" value="HET DOMAIN PROTEIN (AFU_ORTHOLOGUE AFUA_8G01020)"/>
    <property type="match status" value="1"/>
</dbReference>
<dbReference type="GO" id="GO:0005737">
    <property type="term" value="C:cytoplasm"/>
    <property type="evidence" value="ECO:0000318"/>
    <property type="project" value="GO_Central"/>
</dbReference>
<dbReference type="GO" id="GO:0061574">
    <property type="term" value="C:ASAP complex"/>
    <property type="evidence" value="ECO:0000318"/>
    <property type="project" value="GO_Central"/>
</dbReference>
<gene>
    <name evidence="3" type="ORF">SNOG_02081</name>
</gene>
<reference evidence="4" key="1">
    <citation type="journal article" date="2007" name="Plant Cell">
        <title>Dothideomycete-plant interactions illuminated by genome sequencing and EST analysis of the wheat pathogen Stagonospora nodorum.</title>
        <authorList>
            <person name="Hane J.K."/>
            <person name="Lowe R.G."/>
            <person name="Solomon P.S."/>
            <person name="Tan K.C."/>
            <person name="Schoch C.L."/>
            <person name="Spatafora J.W."/>
            <person name="Crous P.W."/>
            <person name="Kodira C."/>
            <person name="Birren B.W."/>
            <person name="Galagan J.E."/>
            <person name="Torriani S.F."/>
            <person name="McDonald B.A."/>
            <person name="Oliver R.P."/>
        </authorList>
    </citation>
    <scope>NUCLEOTIDE SEQUENCE [LARGE SCALE GENOMIC DNA]</scope>
    <source>
        <strain evidence="4">SN15 / ATCC MYA-4574 / FGSC 10173</strain>
    </source>
</reference>
<dbReference type="GeneID" id="5969548"/>
<dbReference type="InterPro" id="IPR010730">
    <property type="entry name" value="HET"/>
</dbReference>